<keyword evidence="2" id="KW-0813">Transport</keyword>
<dbReference type="PANTHER" id="PTHR42788:SF17">
    <property type="entry name" value="ALIPHATIC SULFONATES IMPORT ATP-BINDING PROTEIN SSUB"/>
    <property type="match status" value="1"/>
</dbReference>
<name>A0A6S7A1B8_9BURK</name>
<dbReference type="SUPFAM" id="SSF52540">
    <property type="entry name" value="P-loop containing nucleoside triphosphate hydrolases"/>
    <property type="match status" value="1"/>
</dbReference>
<dbReference type="GO" id="GO:0016887">
    <property type="term" value="F:ATP hydrolysis activity"/>
    <property type="evidence" value="ECO:0007669"/>
    <property type="project" value="InterPro"/>
</dbReference>
<dbReference type="EC" id="3.6.3.-" evidence="9"/>
<evidence type="ECO:0000256" key="6">
    <source>
        <dbReference type="ARBA" id="ARBA00022967"/>
    </source>
</evidence>
<dbReference type="RefSeq" id="WP_175123744.1">
    <property type="nucleotide sequence ID" value="NZ_CADIJM010000005.1"/>
</dbReference>
<keyword evidence="7" id="KW-0472">Membrane</keyword>
<keyword evidence="5 9" id="KW-0067">ATP-binding</keyword>
<dbReference type="GO" id="GO:0005524">
    <property type="term" value="F:ATP binding"/>
    <property type="evidence" value="ECO:0007669"/>
    <property type="project" value="UniProtKB-KW"/>
</dbReference>
<sequence length="299" mass="32420">MFIHPNEFELFQHLQAPYRAERDNAPDEDAARPAPLRVTLRRLAGRVGGDVLHPLDLDIAAGEFVAVVGRADSGKRALLRMLAGEATPTGEQGGAPQRSPVLFDNFPLWAPDHRIRALGADARLLPWKRVIDNVALGLPERDRALAALRQVDLARHADDWPASLTGAQCQRVALARALAHRPGLLLLDEPLGRLDALARIGMQGELEAAWRRQGFTAVLATHDAAEAVAVADRILVLDAGRVTLDVRVDLPRPRVRGSAAFTALEARVLRAALGQPDTPGPDGRPLAPVIQIRHLRLAV</sequence>
<dbReference type="EMBL" id="CADIJM010000005">
    <property type="protein sequence ID" value="CAB3705842.1"/>
    <property type="molecule type" value="Genomic_DNA"/>
</dbReference>
<dbReference type="InterPro" id="IPR027417">
    <property type="entry name" value="P-loop_NTPase"/>
</dbReference>
<evidence type="ECO:0000313" key="9">
    <source>
        <dbReference type="EMBL" id="CAB3705842.1"/>
    </source>
</evidence>
<evidence type="ECO:0000259" key="8">
    <source>
        <dbReference type="PROSITE" id="PS50893"/>
    </source>
</evidence>
<accession>A0A6S7A1B8</accession>
<keyword evidence="10" id="KW-1185">Reference proteome</keyword>
<organism evidence="9 10">
    <name type="scientific">Achromobacter animicus</name>
    <dbReference type="NCBI Taxonomy" id="1389935"/>
    <lineage>
        <taxon>Bacteria</taxon>
        <taxon>Pseudomonadati</taxon>
        <taxon>Pseudomonadota</taxon>
        <taxon>Betaproteobacteria</taxon>
        <taxon>Burkholderiales</taxon>
        <taxon>Alcaligenaceae</taxon>
        <taxon>Achromobacter</taxon>
    </lineage>
</organism>
<dbReference type="SMART" id="SM00382">
    <property type="entry name" value="AAA"/>
    <property type="match status" value="1"/>
</dbReference>
<dbReference type="Gene3D" id="3.40.50.300">
    <property type="entry name" value="P-loop containing nucleotide triphosphate hydrolases"/>
    <property type="match status" value="1"/>
</dbReference>
<gene>
    <name evidence="9" type="primary">ssuB_2</name>
    <name evidence="9" type="ORF">LMG26690_02896</name>
</gene>
<evidence type="ECO:0000256" key="1">
    <source>
        <dbReference type="ARBA" id="ARBA00005417"/>
    </source>
</evidence>
<dbReference type="InterPro" id="IPR003593">
    <property type="entry name" value="AAA+_ATPase"/>
</dbReference>
<evidence type="ECO:0000256" key="3">
    <source>
        <dbReference type="ARBA" id="ARBA00022475"/>
    </source>
</evidence>
<dbReference type="Proteomes" id="UP000494214">
    <property type="component" value="Unassembled WGS sequence"/>
</dbReference>
<keyword evidence="6" id="KW-1278">Translocase</keyword>
<dbReference type="InterPro" id="IPR003439">
    <property type="entry name" value="ABC_transporter-like_ATP-bd"/>
</dbReference>
<reference evidence="9 10" key="1">
    <citation type="submission" date="2020-04" db="EMBL/GenBank/DDBJ databases">
        <authorList>
            <person name="De Canck E."/>
        </authorList>
    </citation>
    <scope>NUCLEOTIDE SEQUENCE [LARGE SCALE GENOMIC DNA]</scope>
    <source>
        <strain evidence="9 10">LMG 26690</strain>
    </source>
</reference>
<keyword evidence="3" id="KW-1003">Cell membrane</keyword>
<proteinExistence type="inferred from homology"/>
<evidence type="ECO:0000256" key="2">
    <source>
        <dbReference type="ARBA" id="ARBA00022448"/>
    </source>
</evidence>
<keyword evidence="4" id="KW-0547">Nucleotide-binding</keyword>
<evidence type="ECO:0000256" key="7">
    <source>
        <dbReference type="ARBA" id="ARBA00023136"/>
    </source>
</evidence>
<dbReference type="Pfam" id="PF00005">
    <property type="entry name" value="ABC_tran"/>
    <property type="match status" value="1"/>
</dbReference>
<feature type="domain" description="ABC transporter" evidence="8">
    <location>
        <begin position="36"/>
        <end position="264"/>
    </location>
</feature>
<dbReference type="AlphaFoldDB" id="A0A6S7A1B8"/>
<evidence type="ECO:0000256" key="4">
    <source>
        <dbReference type="ARBA" id="ARBA00022741"/>
    </source>
</evidence>
<comment type="similarity">
    <text evidence="1">Belongs to the ABC transporter superfamily.</text>
</comment>
<keyword evidence="9" id="KW-0378">Hydrolase</keyword>
<dbReference type="InterPro" id="IPR050166">
    <property type="entry name" value="ABC_transporter_ATP-bind"/>
</dbReference>
<evidence type="ECO:0000256" key="5">
    <source>
        <dbReference type="ARBA" id="ARBA00022840"/>
    </source>
</evidence>
<evidence type="ECO:0000313" key="10">
    <source>
        <dbReference type="Proteomes" id="UP000494214"/>
    </source>
</evidence>
<dbReference type="PROSITE" id="PS50893">
    <property type="entry name" value="ABC_TRANSPORTER_2"/>
    <property type="match status" value="1"/>
</dbReference>
<protein>
    <submittedName>
        <fullName evidence="9">Aliphatic sulfonates import ATP-binding protein SsuB</fullName>
        <ecNumber evidence="9">3.6.3.-</ecNumber>
    </submittedName>
</protein>
<dbReference type="PANTHER" id="PTHR42788">
    <property type="entry name" value="TAURINE IMPORT ATP-BINDING PROTEIN-RELATED"/>
    <property type="match status" value="1"/>
</dbReference>